<keyword evidence="10" id="KW-0560">Oxidoreductase</keyword>
<evidence type="ECO:0000256" key="15">
    <source>
        <dbReference type="ARBA" id="ARBA00031887"/>
    </source>
</evidence>
<dbReference type="OrthoDB" id="2375888at2"/>
<dbReference type="GO" id="GO:0019646">
    <property type="term" value="P:aerobic electron transport chain"/>
    <property type="evidence" value="ECO:0007669"/>
    <property type="project" value="TreeGrafter"/>
</dbReference>
<comment type="caution">
    <text evidence="18">The sequence shown here is derived from an EMBL/GenBank/DDBJ whole genome shotgun (WGS) entry which is preliminary data.</text>
</comment>
<evidence type="ECO:0000313" key="19">
    <source>
        <dbReference type="Proteomes" id="UP000255334"/>
    </source>
</evidence>
<dbReference type="PANTHER" id="PTHR36835">
    <property type="entry name" value="CYTOCHROME BO(3) UBIQUINOL OXIDASE SUBUNIT 4"/>
    <property type="match status" value="1"/>
</dbReference>
<feature type="transmembrane region" description="Helical" evidence="17">
    <location>
        <begin position="64"/>
        <end position="85"/>
    </location>
</feature>
<name>A0A370XCS3_9GAMM</name>
<evidence type="ECO:0000256" key="3">
    <source>
        <dbReference type="ARBA" id="ARBA00011700"/>
    </source>
</evidence>
<keyword evidence="11 17" id="KW-0472">Membrane</keyword>
<evidence type="ECO:0000256" key="6">
    <source>
        <dbReference type="ARBA" id="ARBA00022475"/>
    </source>
</evidence>
<keyword evidence="9 17" id="KW-1133">Transmembrane helix</keyword>
<dbReference type="GO" id="GO:0009319">
    <property type="term" value="C:cytochrome o ubiquinol oxidase complex"/>
    <property type="evidence" value="ECO:0007669"/>
    <property type="project" value="TreeGrafter"/>
</dbReference>
<evidence type="ECO:0000256" key="5">
    <source>
        <dbReference type="ARBA" id="ARBA00022448"/>
    </source>
</evidence>
<evidence type="ECO:0000256" key="9">
    <source>
        <dbReference type="ARBA" id="ARBA00022989"/>
    </source>
</evidence>
<evidence type="ECO:0000256" key="1">
    <source>
        <dbReference type="ARBA" id="ARBA00004651"/>
    </source>
</evidence>
<comment type="subunit">
    <text evidence="3">Heterooctamer of two A chains, two B chains, two C chains and two D chains.</text>
</comment>
<evidence type="ECO:0000256" key="12">
    <source>
        <dbReference type="ARBA" id="ARBA00025694"/>
    </source>
</evidence>
<organism evidence="18 19">
    <name type="scientific">Dyella psychrodurans</name>
    <dbReference type="NCBI Taxonomy" id="1927960"/>
    <lineage>
        <taxon>Bacteria</taxon>
        <taxon>Pseudomonadati</taxon>
        <taxon>Pseudomonadota</taxon>
        <taxon>Gammaproteobacteria</taxon>
        <taxon>Lysobacterales</taxon>
        <taxon>Rhodanobacteraceae</taxon>
        <taxon>Dyella</taxon>
    </lineage>
</organism>
<keyword evidence="8" id="KW-0249">Electron transport</keyword>
<comment type="function">
    <text evidence="12">Cytochrome bo(3) ubiquinol terminal oxidase is the component of the aerobic respiratory chain of E.coli that predominates when cells are grown at high aeration. Has proton pump activity across the membrane in addition to electron transfer, pumping 2 protons/electron.</text>
</comment>
<dbReference type="AlphaFoldDB" id="A0A370XCS3"/>
<evidence type="ECO:0000256" key="7">
    <source>
        <dbReference type="ARBA" id="ARBA00022692"/>
    </source>
</evidence>
<evidence type="ECO:0000256" key="14">
    <source>
        <dbReference type="ARBA" id="ARBA00030211"/>
    </source>
</evidence>
<dbReference type="GO" id="GO:0005886">
    <property type="term" value="C:plasma membrane"/>
    <property type="evidence" value="ECO:0007669"/>
    <property type="project" value="UniProtKB-SubCell"/>
</dbReference>
<evidence type="ECO:0000256" key="2">
    <source>
        <dbReference type="ARBA" id="ARBA00008079"/>
    </source>
</evidence>
<evidence type="ECO:0000313" key="18">
    <source>
        <dbReference type="EMBL" id="RDS86057.1"/>
    </source>
</evidence>
<keyword evidence="5" id="KW-0813">Transport</keyword>
<dbReference type="GO" id="GO:0009486">
    <property type="term" value="F:cytochrome bo3 ubiquinol oxidase activity"/>
    <property type="evidence" value="ECO:0007669"/>
    <property type="project" value="InterPro"/>
</dbReference>
<evidence type="ECO:0000256" key="17">
    <source>
        <dbReference type="SAM" id="Phobius"/>
    </source>
</evidence>
<reference evidence="18 19" key="1">
    <citation type="submission" date="2018-07" db="EMBL/GenBank/DDBJ databases">
        <title>Dyella monticola sp. nov. and Dyella psychrodurans sp. nov. isolated from monsoon evergreen broad-leaved forest soil of Dinghu Mountain, China.</title>
        <authorList>
            <person name="Gao Z."/>
            <person name="Qiu L."/>
        </authorList>
    </citation>
    <scope>NUCLEOTIDE SEQUENCE [LARGE SCALE GENOMIC DNA]</scope>
    <source>
        <strain evidence="18 19">4MSK11</strain>
    </source>
</reference>
<comment type="subcellular location">
    <subcellularLocation>
        <location evidence="1">Cell membrane</location>
        <topology evidence="1">Multi-pass membrane protein</topology>
    </subcellularLocation>
</comment>
<comment type="similarity">
    <text evidence="2">Belongs to the cytochrome c oxidase bacterial subunit 4 family.</text>
</comment>
<dbReference type="Proteomes" id="UP000255334">
    <property type="component" value="Unassembled WGS sequence"/>
</dbReference>
<dbReference type="PANTHER" id="PTHR36835:SF1">
    <property type="entry name" value="CYTOCHROME BO(3) UBIQUINOL OXIDASE SUBUNIT 4"/>
    <property type="match status" value="1"/>
</dbReference>
<keyword evidence="6" id="KW-1003">Cell membrane</keyword>
<dbReference type="InterPro" id="IPR050968">
    <property type="entry name" value="Cytochrome_c_oxidase_bac_sub4"/>
</dbReference>
<keyword evidence="7 17" id="KW-0812">Transmembrane</keyword>
<proteinExistence type="inferred from homology"/>
<evidence type="ECO:0000256" key="13">
    <source>
        <dbReference type="ARBA" id="ARBA00030071"/>
    </source>
</evidence>
<dbReference type="InterPro" id="IPR005171">
    <property type="entry name" value="Cyt_c_oxidase_su4_prok"/>
</dbReference>
<dbReference type="NCBIfam" id="TIGR02847">
    <property type="entry name" value="CyoD"/>
    <property type="match status" value="1"/>
</dbReference>
<gene>
    <name evidence="18" type="primary">cyoD</name>
    <name evidence="18" type="ORF">DWU99_01945</name>
</gene>
<protein>
    <recommendedName>
        <fullName evidence="4">Cytochrome bo(3) ubiquinol oxidase subunit 4</fullName>
    </recommendedName>
    <alternativeName>
        <fullName evidence="16">Cytochrome o ubiquinol oxidase subunit 4</fullName>
    </alternativeName>
    <alternativeName>
        <fullName evidence="13">Oxidase bo(3) subunit 4</fullName>
    </alternativeName>
    <alternativeName>
        <fullName evidence="14">Ubiquinol oxidase polypeptide IV</fullName>
    </alternativeName>
    <alternativeName>
        <fullName evidence="15">Ubiquinol oxidase subunit 4</fullName>
    </alternativeName>
</protein>
<evidence type="ECO:0000256" key="8">
    <source>
        <dbReference type="ARBA" id="ARBA00022982"/>
    </source>
</evidence>
<evidence type="ECO:0000256" key="11">
    <source>
        <dbReference type="ARBA" id="ARBA00023136"/>
    </source>
</evidence>
<keyword evidence="19" id="KW-1185">Reference proteome</keyword>
<evidence type="ECO:0000256" key="10">
    <source>
        <dbReference type="ARBA" id="ARBA00023002"/>
    </source>
</evidence>
<dbReference type="InterPro" id="IPR014210">
    <property type="entry name" value="Cyt_o_ubiqinol_oxidase_su4"/>
</dbReference>
<feature type="transmembrane region" description="Helical" evidence="17">
    <location>
        <begin position="30"/>
        <end position="52"/>
    </location>
</feature>
<dbReference type="Pfam" id="PF03626">
    <property type="entry name" value="COX4_pro"/>
    <property type="match status" value="1"/>
</dbReference>
<dbReference type="EMBL" id="QRBF01000001">
    <property type="protein sequence ID" value="RDS86057.1"/>
    <property type="molecule type" value="Genomic_DNA"/>
</dbReference>
<dbReference type="GO" id="GO:0015078">
    <property type="term" value="F:proton transmembrane transporter activity"/>
    <property type="evidence" value="ECO:0007669"/>
    <property type="project" value="TreeGrafter"/>
</dbReference>
<sequence>MKSYVIGFVLSLAITAAAFGTIMSNAVPHPWRLVCIVALCVAQLLVQLVYFLHLGSHPDQRTNTAVFACTGLLIAIVVAGSLWVMHNANVNMMPTHVTVQGAMSRE</sequence>
<accession>A0A370XCS3</accession>
<dbReference type="RefSeq" id="WP_115476308.1">
    <property type="nucleotide sequence ID" value="NZ_QRBF01000001.1"/>
</dbReference>
<evidence type="ECO:0000256" key="16">
    <source>
        <dbReference type="ARBA" id="ARBA00032185"/>
    </source>
</evidence>
<evidence type="ECO:0000256" key="4">
    <source>
        <dbReference type="ARBA" id="ARBA00014689"/>
    </source>
</evidence>
<dbReference type="GO" id="GO:0015990">
    <property type="term" value="P:electron transport coupled proton transport"/>
    <property type="evidence" value="ECO:0007669"/>
    <property type="project" value="InterPro"/>
</dbReference>